<dbReference type="Proteomes" id="UP001165283">
    <property type="component" value="Unassembled WGS sequence"/>
</dbReference>
<proteinExistence type="predicted"/>
<dbReference type="EMBL" id="JAGSOV010000046">
    <property type="protein sequence ID" value="MCO1657852.1"/>
    <property type="molecule type" value="Genomic_DNA"/>
</dbReference>
<comment type="caution">
    <text evidence="2">The sequence shown here is derived from an EMBL/GenBank/DDBJ whole genome shotgun (WGS) entry which is preliminary data.</text>
</comment>
<evidence type="ECO:0000313" key="2">
    <source>
        <dbReference type="EMBL" id="MCO1657852.1"/>
    </source>
</evidence>
<gene>
    <name evidence="2" type="ORF">KDL28_22575</name>
</gene>
<feature type="region of interest" description="Disordered" evidence="1">
    <location>
        <begin position="27"/>
        <end position="52"/>
    </location>
</feature>
<name>A0ABT1A4C3_9PSEU</name>
<sequence>MKLPVPFGTRPGIVKLAPVVRALRADSDPATPAAQRRADSAPCPNGDGRTDDRGVEVLHATGAALLEPAEPDFVDQEPPC</sequence>
<keyword evidence="3" id="KW-1185">Reference proteome</keyword>
<evidence type="ECO:0000256" key="1">
    <source>
        <dbReference type="SAM" id="MobiDB-lite"/>
    </source>
</evidence>
<organism evidence="2 3">
    <name type="scientific">Pseudonocardia humida</name>
    <dbReference type="NCBI Taxonomy" id="2800819"/>
    <lineage>
        <taxon>Bacteria</taxon>
        <taxon>Bacillati</taxon>
        <taxon>Actinomycetota</taxon>
        <taxon>Actinomycetes</taxon>
        <taxon>Pseudonocardiales</taxon>
        <taxon>Pseudonocardiaceae</taxon>
        <taxon>Pseudonocardia</taxon>
    </lineage>
</organism>
<evidence type="ECO:0000313" key="3">
    <source>
        <dbReference type="Proteomes" id="UP001165283"/>
    </source>
</evidence>
<reference evidence="2" key="1">
    <citation type="submission" date="2021-04" db="EMBL/GenBank/DDBJ databases">
        <title>Pseudonocardia sp. nov., isolated from sandy soil of mangrove forest.</title>
        <authorList>
            <person name="Zan Z."/>
            <person name="Huang R."/>
            <person name="Liu W."/>
        </authorList>
    </citation>
    <scope>NUCLEOTIDE SEQUENCE</scope>
    <source>
        <strain evidence="2">S2-4</strain>
    </source>
</reference>
<dbReference type="RefSeq" id="WP_252441489.1">
    <property type="nucleotide sequence ID" value="NZ_JAGSOV010000046.1"/>
</dbReference>
<accession>A0ABT1A4C3</accession>
<protein>
    <submittedName>
        <fullName evidence="2">Uncharacterized protein</fullName>
    </submittedName>
</protein>